<dbReference type="AlphaFoldDB" id="Q6QW65"/>
<gene>
    <name evidence="1" type="ORF">pRhico039</name>
</gene>
<keyword evidence="1" id="KW-0614">Plasmid</keyword>
<geneLocation type="plasmid" evidence="1">
    <name>90 MDa</name>
</geneLocation>
<reference evidence="1" key="1">
    <citation type="journal article" date="2004" name="FEMS Microbiol. Lett.">
        <title>Annotation of the pRhico plasmid of Azospirillum brasilense reveals its role in determining the outer surface composition.</title>
        <authorList>
            <person name="Vanbleu E."/>
            <person name="Marchal K."/>
            <person name="Lambrecht M."/>
            <person name="Mathys J."/>
            <person name="Vanderleyden J."/>
        </authorList>
    </citation>
    <scope>NUCLEOTIDE SEQUENCE</scope>
    <source>
        <plasmid evidence="1">90 MDa</plasmid>
    </source>
</reference>
<evidence type="ECO:0000313" key="1">
    <source>
        <dbReference type="EMBL" id="AAS83001.1"/>
    </source>
</evidence>
<accession>Q6QW65</accession>
<sequence>MLDSFLPSKNALCQASSGTLRSRVMAEGTVDYYAMVEEAWQLSDAARDYVKNAGRDVDNAELWEKVFAPSSLIDLERTRTEGGQPLQKIFFKNPYGLQYRADHKDWIPFRHGALDPAYLQAI</sequence>
<proteinExistence type="predicted"/>
<dbReference type="EMBL" id="AY523973">
    <property type="protein sequence ID" value="AAS83001.1"/>
    <property type="molecule type" value="Genomic_DNA"/>
</dbReference>
<organism evidence="1">
    <name type="scientific">Azospirillum brasilense</name>
    <dbReference type="NCBI Taxonomy" id="192"/>
    <lineage>
        <taxon>Bacteria</taxon>
        <taxon>Pseudomonadati</taxon>
        <taxon>Pseudomonadota</taxon>
        <taxon>Alphaproteobacteria</taxon>
        <taxon>Rhodospirillales</taxon>
        <taxon>Azospirillaceae</taxon>
        <taxon>Azospirillum</taxon>
    </lineage>
</organism>
<name>Q6QW65_AZOBR</name>
<protein>
    <submittedName>
        <fullName evidence="1">Uncharacterized protein</fullName>
    </submittedName>
</protein>